<reference evidence="8" key="1">
    <citation type="submission" date="2021-03" db="EMBL/GenBank/DDBJ databases">
        <title>Evolutionary innovations through gain and loss of genes in the ectomycorrhizal Boletales.</title>
        <authorList>
            <person name="Wu G."/>
            <person name="Miyauchi S."/>
            <person name="Morin E."/>
            <person name="Yang Z.-L."/>
            <person name="Xu J."/>
            <person name="Martin F.M."/>
        </authorList>
    </citation>
    <scope>NUCLEOTIDE SEQUENCE</scope>
    <source>
        <strain evidence="8">BR01</strain>
    </source>
</reference>
<feature type="transmembrane region" description="Helical" evidence="6">
    <location>
        <begin position="385"/>
        <end position="406"/>
    </location>
</feature>
<evidence type="ECO:0000256" key="1">
    <source>
        <dbReference type="ARBA" id="ARBA00004141"/>
    </source>
</evidence>
<gene>
    <name evidence="8" type="ORF">JVT61DRAFT_8863</name>
</gene>
<feature type="transmembrane region" description="Helical" evidence="6">
    <location>
        <begin position="331"/>
        <end position="349"/>
    </location>
</feature>
<evidence type="ECO:0000313" key="9">
    <source>
        <dbReference type="Proteomes" id="UP000683000"/>
    </source>
</evidence>
<dbReference type="InterPro" id="IPR020846">
    <property type="entry name" value="MFS_dom"/>
</dbReference>
<feature type="transmembrane region" description="Helical" evidence="6">
    <location>
        <begin position="361"/>
        <end position="379"/>
    </location>
</feature>
<evidence type="ECO:0000256" key="5">
    <source>
        <dbReference type="ARBA" id="ARBA00023136"/>
    </source>
</evidence>
<keyword evidence="2" id="KW-0813">Transport</keyword>
<dbReference type="FunFam" id="1.20.1250.20:FF:000018">
    <property type="entry name" value="MFS transporter permease"/>
    <property type="match status" value="1"/>
</dbReference>
<feature type="transmembrane region" description="Helical" evidence="6">
    <location>
        <begin position="295"/>
        <end position="319"/>
    </location>
</feature>
<feature type="transmembrane region" description="Helical" evidence="6">
    <location>
        <begin position="444"/>
        <end position="467"/>
    </location>
</feature>
<dbReference type="OrthoDB" id="2962993at2759"/>
<dbReference type="GO" id="GO:0016020">
    <property type="term" value="C:membrane"/>
    <property type="evidence" value="ECO:0007669"/>
    <property type="project" value="UniProtKB-SubCell"/>
</dbReference>
<dbReference type="SUPFAM" id="SSF103473">
    <property type="entry name" value="MFS general substrate transporter"/>
    <property type="match status" value="1"/>
</dbReference>
<feature type="domain" description="Major facilitator superfamily (MFS) profile" evidence="7">
    <location>
        <begin position="53"/>
        <end position="470"/>
    </location>
</feature>
<evidence type="ECO:0000313" key="8">
    <source>
        <dbReference type="EMBL" id="KAG6371866.1"/>
    </source>
</evidence>
<dbReference type="GO" id="GO:0022857">
    <property type="term" value="F:transmembrane transporter activity"/>
    <property type="evidence" value="ECO:0007669"/>
    <property type="project" value="InterPro"/>
</dbReference>
<dbReference type="AlphaFoldDB" id="A0A8I3A5J1"/>
<keyword evidence="3 6" id="KW-0812">Transmembrane</keyword>
<keyword evidence="4 6" id="KW-1133">Transmembrane helix</keyword>
<comment type="caution">
    <text evidence="8">The sequence shown here is derived from an EMBL/GenBank/DDBJ whole genome shotgun (WGS) entry which is preliminary data.</text>
</comment>
<feature type="transmembrane region" description="Helical" evidence="6">
    <location>
        <begin position="133"/>
        <end position="154"/>
    </location>
</feature>
<dbReference type="Gene3D" id="1.20.1250.20">
    <property type="entry name" value="MFS general substrate transporter like domains"/>
    <property type="match status" value="2"/>
</dbReference>
<dbReference type="Pfam" id="PF07690">
    <property type="entry name" value="MFS_1"/>
    <property type="match status" value="1"/>
</dbReference>
<dbReference type="InterPro" id="IPR036259">
    <property type="entry name" value="MFS_trans_sf"/>
</dbReference>
<dbReference type="InterPro" id="IPR011701">
    <property type="entry name" value="MFS"/>
</dbReference>
<dbReference type="PANTHER" id="PTHR43791:SF49">
    <property type="entry name" value="TRANSPORTER, PUTATIVE (AFU_ORTHOLOGUE AFUA_4G04250)-RELATED"/>
    <property type="match status" value="1"/>
</dbReference>
<evidence type="ECO:0000259" key="7">
    <source>
        <dbReference type="PROSITE" id="PS50850"/>
    </source>
</evidence>
<sequence>MAHPTSDDLQANIDTDAVDNKKAALDDLGGSMDAIDFSPEQRARVLRKLDWHLLPPVALLYLLSFLDRANFGEYYPLERPHVTDARVLGNAGIAGMVEDLKLSGLKYNTAAAIFFVRIDTLNVILKLFRPSRWIPITMAVWGLVMTLMCLVNTYPQLLVARVFLGLAEAGMAPGMTYYISLWYPRADLGKRMAIIIAAATMAGAFSGILAYVIEKMEGIGGLHGWQWIFCLEGLATVLVALVAPFFMHDNTETAPFLTEAERRYITELMKTDSQGLATHFKPQFVLQGLMDYKTYLQFGSIFGFSIPAYAIALFTPTIINELGFTTANAQLLSVCPFVAACVATVLCGIHSDRHKVRGPYVVAGAIVGLVGCIILYTQAKPSAGIVGVVLTAMGVYPPIPIVLAWTSSNAGGDVKRSVAIAMVISLASAGGICGSFIFVDPPRFHLGLAITMGLLVCSLLTCLFTMWDYNRINKQKEKWCDEHGMTEERNEEFKDKGDDSPLFRYTCSFTTSP</sequence>
<dbReference type="FunFam" id="1.20.1250.20:FF:000013">
    <property type="entry name" value="MFS general substrate transporter"/>
    <property type="match status" value="1"/>
</dbReference>
<evidence type="ECO:0000256" key="6">
    <source>
        <dbReference type="SAM" id="Phobius"/>
    </source>
</evidence>
<evidence type="ECO:0000256" key="4">
    <source>
        <dbReference type="ARBA" id="ARBA00022989"/>
    </source>
</evidence>
<evidence type="ECO:0000256" key="3">
    <source>
        <dbReference type="ARBA" id="ARBA00022692"/>
    </source>
</evidence>
<evidence type="ECO:0000256" key="2">
    <source>
        <dbReference type="ARBA" id="ARBA00022448"/>
    </source>
</evidence>
<proteinExistence type="predicted"/>
<feature type="transmembrane region" description="Helical" evidence="6">
    <location>
        <begin position="225"/>
        <end position="247"/>
    </location>
</feature>
<dbReference type="PANTHER" id="PTHR43791">
    <property type="entry name" value="PERMEASE-RELATED"/>
    <property type="match status" value="1"/>
</dbReference>
<dbReference type="PROSITE" id="PS50850">
    <property type="entry name" value="MFS"/>
    <property type="match status" value="1"/>
</dbReference>
<feature type="transmembrane region" description="Helical" evidence="6">
    <location>
        <begin position="418"/>
        <end position="438"/>
    </location>
</feature>
<comment type="subcellular location">
    <subcellularLocation>
        <location evidence="1">Membrane</location>
        <topology evidence="1">Multi-pass membrane protein</topology>
    </subcellularLocation>
</comment>
<keyword evidence="9" id="KW-1185">Reference proteome</keyword>
<feature type="transmembrane region" description="Helical" evidence="6">
    <location>
        <begin position="160"/>
        <end position="180"/>
    </location>
</feature>
<feature type="transmembrane region" description="Helical" evidence="6">
    <location>
        <begin position="192"/>
        <end position="213"/>
    </location>
</feature>
<protein>
    <submittedName>
        <fullName evidence="8">Major facilitator superfamily domain-containing protein</fullName>
    </submittedName>
</protein>
<name>A0A8I3A5J1_9AGAM</name>
<organism evidence="8 9">
    <name type="scientific">Boletus reticuloceps</name>
    <dbReference type="NCBI Taxonomy" id="495285"/>
    <lineage>
        <taxon>Eukaryota</taxon>
        <taxon>Fungi</taxon>
        <taxon>Dikarya</taxon>
        <taxon>Basidiomycota</taxon>
        <taxon>Agaricomycotina</taxon>
        <taxon>Agaricomycetes</taxon>
        <taxon>Agaricomycetidae</taxon>
        <taxon>Boletales</taxon>
        <taxon>Boletineae</taxon>
        <taxon>Boletaceae</taxon>
        <taxon>Boletoideae</taxon>
        <taxon>Boletus</taxon>
    </lineage>
</organism>
<accession>A0A8I3A5J1</accession>
<dbReference type="EMBL" id="JAGFBS010000031">
    <property type="protein sequence ID" value="KAG6371866.1"/>
    <property type="molecule type" value="Genomic_DNA"/>
</dbReference>
<keyword evidence="5 6" id="KW-0472">Membrane</keyword>
<dbReference type="Proteomes" id="UP000683000">
    <property type="component" value="Unassembled WGS sequence"/>
</dbReference>